<evidence type="ECO:0000256" key="1">
    <source>
        <dbReference type="SAM" id="SignalP"/>
    </source>
</evidence>
<evidence type="ECO:0008006" key="4">
    <source>
        <dbReference type="Google" id="ProtNLM"/>
    </source>
</evidence>
<dbReference type="PROSITE" id="PS51257">
    <property type="entry name" value="PROKAR_LIPOPROTEIN"/>
    <property type="match status" value="1"/>
</dbReference>
<organism evidence="2 3">
    <name type="scientific">Rhodobacter flavimaris</name>
    <dbReference type="NCBI Taxonomy" id="2907145"/>
    <lineage>
        <taxon>Bacteria</taxon>
        <taxon>Pseudomonadati</taxon>
        <taxon>Pseudomonadota</taxon>
        <taxon>Alphaproteobacteria</taxon>
        <taxon>Rhodobacterales</taxon>
        <taxon>Rhodobacter group</taxon>
        <taxon>Rhodobacter</taxon>
    </lineage>
</organism>
<keyword evidence="1" id="KW-0732">Signal</keyword>
<keyword evidence="3" id="KW-1185">Reference proteome</keyword>
<reference evidence="2 3" key="1">
    <citation type="submission" date="2021-12" db="EMBL/GenBank/DDBJ databases">
        <title>Sinirhodobacter sp. WL0062 is a bacterium isolated from seawater.</title>
        <authorList>
            <person name="Wang L."/>
            <person name="He W."/>
            <person name="Zhang D.-F."/>
        </authorList>
    </citation>
    <scope>NUCLEOTIDE SEQUENCE [LARGE SCALE GENOMIC DNA]</scope>
    <source>
        <strain evidence="2 3">WL0062</strain>
    </source>
</reference>
<comment type="caution">
    <text evidence="2">The sequence shown here is derived from an EMBL/GenBank/DDBJ whole genome shotgun (WGS) entry which is preliminary data.</text>
</comment>
<dbReference type="RefSeq" id="WP_233676420.1">
    <property type="nucleotide sequence ID" value="NZ_JAJUOS010000005.1"/>
</dbReference>
<feature type="chain" id="PRO_5046112500" description="DUF4402 domain-containing protein" evidence="1">
    <location>
        <begin position="19"/>
        <end position="191"/>
    </location>
</feature>
<sequence>MKIAKLATVVLSSILLLAGCQEIEPSSTVKAGGVRVGDNLVAGRGDAVLEVVSQESLPNAFGGADVFGRTRPTGTTALIFISGTRSTATFLRRDVSISSQKTTMNSTPIMIGGNSQTYHTGNIGYLPYSGTSTTYRAPVFLPPNTPSDMITGVREITIRVPTRAGANSVSIAGHVLTVISASENQVTYTLQ</sequence>
<proteinExistence type="predicted"/>
<accession>A0ABS8YXW4</accession>
<dbReference type="Proteomes" id="UP001521181">
    <property type="component" value="Unassembled WGS sequence"/>
</dbReference>
<gene>
    <name evidence="2" type="ORF">LZA78_08045</name>
</gene>
<protein>
    <recommendedName>
        <fullName evidence="4">DUF4402 domain-containing protein</fullName>
    </recommendedName>
</protein>
<feature type="signal peptide" evidence="1">
    <location>
        <begin position="1"/>
        <end position="18"/>
    </location>
</feature>
<evidence type="ECO:0000313" key="2">
    <source>
        <dbReference type="EMBL" id="MCE5973427.1"/>
    </source>
</evidence>
<evidence type="ECO:0000313" key="3">
    <source>
        <dbReference type="Proteomes" id="UP001521181"/>
    </source>
</evidence>
<name>A0ABS8YXW4_9RHOB</name>
<dbReference type="EMBL" id="JAJUOS010000005">
    <property type="protein sequence ID" value="MCE5973427.1"/>
    <property type="molecule type" value="Genomic_DNA"/>
</dbReference>